<name>A0A381WSS2_9ZZZZ</name>
<feature type="transmembrane region" description="Helical" evidence="1">
    <location>
        <begin position="89"/>
        <end position="110"/>
    </location>
</feature>
<feature type="non-terminal residue" evidence="2">
    <location>
        <position position="227"/>
    </location>
</feature>
<accession>A0A381WSS2</accession>
<evidence type="ECO:0000313" key="2">
    <source>
        <dbReference type="EMBL" id="SVA55544.1"/>
    </source>
</evidence>
<feature type="transmembrane region" description="Helical" evidence="1">
    <location>
        <begin position="9"/>
        <end position="28"/>
    </location>
</feature>
<keyword evidence="1" id="KW-0812">Transmembrane</keyword>
<dbReference type="EMBL" id="UINC01012764">
    <property type="protein sequence ID" value="SVA55544.1"/>
    <property type="molecule type" value="Genomic_DNA"/>
</dbReference>
<keyword evidence="1" id="KW-0472">Membrane</keyword>
<evidence type="ECO:0000256" key="1">
    <source>
        <dbReference type="SAM" id="Phobius"/>
    </source>
</evidence>
<gene>
    <name evidence="2" type="ORF">METZ01_LOCUS108398</name>
</gene>
<organism evidence="2">
    <name type="scientific">marine metagenome</name>
    <dbReference type="NCBI Taxonomy" id="408172"/>
    <lineage>
        <taxon>unclassified sequences</taxon>
        <taxon>metagenomes</taxon>
        <taxon>ecological metagenomes</taxon>
    </lineage>
</organism>
<sequence>MSERKGSRTLWQVLGLYAAASWICLQVVDILAENISLPSWVFMLTLILLLIGLPITAATAYLNTRRSQATEDKEEGSGFAHQLLTWQNVLRGGIAAMAIWGVAVTGWLLLGEDGLSGAEILAEVQQIEMLLSQDQYSAAFVLAEEAERIIPGDEALEDLWSRISRSVDLTTSPTEATLSVAFYTEQGDPEWRAIGQSPASAVSLPREAVHLRIEKPGFEAIETLLAH</sequence>
<dbReference type="AlphaFoldDB" id="A0A381WSS2"/>
<feature type="transmembrane region" description="Helical" evidence="1">
    <location>
        <begin position="40"/>
        <end position="62"/>
    </location>
</feature>
<protein>
    <submittedName>
        <fullName evidence="2">Uncharacterized protein</fullName>
    </submittedName>
</protein>
<reference evidence="2" key="1">
    <citation type="submission" date="2018-05" db="EMBL/GenBank/DDBJ databases">
        <authorList>
            <person name="Lanie J.A."/>
            <person name="Ng W.-L."/>
            <person name="Kazmierczak K.M."/>
            <person name="Andrzejewski T.M."/>
            <person name="Davidsen T.M."/>
            <person name="Wayne K.J."/>
            <person name="Tettelin H."/>
            <person name="Glass J.I."/>
            <person name="Rusch D."/>
            <person name="Podicherti R."/>
            <person name="Tsui H.-C.T."/>
            <person name="Winkler M.E."/>
        </authorList>
    </citation>
    <scope>NUCLEOTIDE SEQUENCE</scope>
</reference>
<keyword evidence="1" id="KW-1133">Transmembrane helix</keyword>
<proteinExistence type="predicted"/>